<comment type="caution">
    <text evidence="1">The sequence shown here is derived from an EMBL/GenBank/DDBJ whole genome shotgun (WGS) entry which is preliminary data.</text>
</comment>
<dbReference type="RefSeq" id="WP_267566412.1">
    <property type="nucleotide sequence ID" value="NZ_JAPNTZ010000010.1"/>
</dbReference>
<evidence type="ECO:0000313" key="1">
    <source>
        <dbReference type="EMBL" id="MCY1142027.1"/>
    </source>
</evidence>
<accession>A0ABT4B688</accession>
<sequence>MKIEAAVVSSFDRPPAYEPLELPEPVGPDQAVADVLAVGLHPRVRSGAAGRHYTSTGKLPMVPGIDGVGRLADGRVVYFVADDDLVGPMATRTVIDTRRSIELPTGADVAQIAAAMNPAMSSWVALRRRVPLQPGQSVLVLGATGNAGAMAMRVAELLGAGRVIGAARRPSGDVVALSDVAQVAAEVDVVLDYLWGQPASDAMMAILKARADRSRELNWIQIGSVAGPTIDLPSVALRSANFRLQGNGQGAVSPRAYLAELPSLIAEITAGHLALKTRSKPLADVETVWTAPEAPGVRTVLTP</sequence>
<dbReference type="InterPro" id="IPR011032">
    <property type="entry name" value="GroES-like_sf"/>
</dbReference>
<dbReference type="InterPro" id="IPR051397">
    <property type="entry name" value="Zn-ADH-like_protein"/>
</dbReference>
<dbReference type="InterPro" id="IPR036291">
    <property type="entry name" value="NAD(P)-bd_dom_sf"/>
</dbReference>
<name>A0ABT4B688_9ACTN</name>
<reference evidence="1" key="1">
    <citation type="submission" date="2022-11" db="EMBL/GenBank/DDBJ databases">
        <authorList>
            <person name="Somphong A."/>
            <person name="Phongsopitanun W."/>
        </authorList>
    </citation>
    <scope>NUCLEOTIDE SEQUENCE</scope>
    <source>
        <strain evidence="1">Pm04-4</strain>
    </source>
</reference>
<dbReference type="EMBL" id="JAPNTZ010000010">
    <property type="protein sequence ID" value="MCY1142027.1"/>
    <property type="molecule type" value="Genomic_DNA"/>
</dbReference>
<dbReference type="SUPFAM" id="SSF50129">
    <property type="entry name" value="GroES-like"/>
    <property type="match status" value="1"/>
</dbReference>
<keyword evidence="2" id="KW-1185">Reference proteome</keyword>
<dbReference type="Gene3D" id="3.90.180.10">
    <property type="entry name" value="Medium-chain alcohol dehydrogenases, catalytic domain"/>
    <property type="match status" value="1"/>
</dbReference>
<evidence type="ECO:0000313" key="2">
    <source>
        <dbReference type="Proteomes" id="UP001151002"/>
    </source>
</evidence>
<dbReference type="SUPFAM" id="SSF51735">
    <property type="entry name" value="NAD(P)-binding Rossmann-fold domains"/>
    <property type="match status" value="1"/>
</dbReference>
<dbReference type="Gene3D" id="3.40.50.720">
    <property type="entry name" value="NAD(P)-binding Rossmann-like Domain"/>
    <property type="match status" value="1"/>
</dbReference>
<organism evidence="1 2">
    <name type="scientific">Paractinoplanes pyxinae</name>
    <dbReference type="NCBI Taxonomy" id="2997416"/>
    <lineage>
        <taxon>Bacteria</taxon>
        <taxon>Bacillati</taxon>
        <taxon>Actinomycetota</taxon>
        <taxon>Actinomycetes</taxon>
        <taxon>Micromonosporales</taxon>
        <taxon>Micromonosporaceae</taxon>
        <taxon>Paractinoplanes</taxon>
    </lineage>
</organism>
<dbReference type="PANTHER" id="PTHR43677:SF11">
    <property type="entry name" value="ZINC-CONTAINING ALCOHOL DEHYDROGENASE"/>
    <property type="match status" value="1"/>
</dbReference>
<dbReference type="Proteomes" id="UP001151002">
    <property type="component" value="Unassembled WGS sequence"/>
</dbReference>
<protein>
    <submittedName>
        <fullName evidence="1">Zinc-binding alcohol dehydrogenase family protein</fullName>
    </submittedName>
</protein>
<dbReference type="PANTHER" id="PTHR43677">
    <property type="entry name" value="SHORT-CHAIN DEHYDROGENASE/REDUCTASE"/>
    <property type="match status" value="1"/>
</dbReference>
<proteinExistence type="predicted"/>
<gene>
    <name evidence="1" type="ORF">OWR29_28880</name>
</gene>